<proteinExistence type="predicted"/>
<evidence type="ECO:0000313" key="1">
    <source>
        <dbReference type="EMBL" id="KAG0654443.1"/>
    </source>
</evidence>
<name>A0A9P7B277_RHOMI</name>
<dbReference type="EMBL" id="PUHQ01000149">
    <property type="protein sequence ID" value="KAG0654443.1"/>
    <property type="molecule type" value="Genomic_DNA"/>
</dbReference>
<accession>A0A9P7B277</accession>
<organism evidence="1 2">
    <name type="scientific">Rhodotorula mucilaginosa</name>
    <name type="common">Yeast</name>
    <name type="synonym">Rhodotorula rubra</name>
    <dbReference type="NCBI Taxonomy" id="5537"/>
    <lineage>
        <taxon>Eukaryota</taxon>
        <taxon>Fungi</taxon>
        <taxon>Dikarya</taxon>
        <taxon>Basidiomycota</taxon>
        <taxon>Pucciniomycotina</taxon>
        <taxon>Microbotryomycetes</taxon>
        <taxon>Sporidiobolales</taxon>
        <taxon>Sporidiobolaceae</taxon>
        <taxon>Rhodotorula</taxon>
    </lineage>
</organism>
<evidence type="ECO:0000313" key="2">
    <source>
        <dbReference type="Proteomes" id="UP000777482"/>
    </source>
</evidence>
<comment type="caution">
    <text evidence="1">The sequence shown here is derived from an EMBL/GenBank/DDBJ whole genome shotgun (WGS) entry which is preliminary data.</text>
</comment>
<reference evidence="1 2" key="1">
    <citation type="submission" date="2020-11" db="EMBL/GenBank/DDBJ databases">
        <title>Kefir isolates.</title>
        <authorList>
            <person name="Marcisauskas S."/>
            <person name="Kim Y."/>
            <person name="Blasche S."/>
        </authorList>
    </citation>
    <scope>NUCLEOTIDE SEQUENCE [LARGE SCALE GENOMIC DNA]</scope>
    <source>
        <strain evidence="1 2">KR</strain>
    </source>
</reference>
<sequence>MPKVSDKSAARKEIVIYVGGKPRVRVPGSKAKGADKVAAAPVPTPLPAASAESKLAPYERALCEAQRTGEAAEVGDLFGPASVCAMSSKQVSIEVLRARVAAARVRATQKNDTGPPPR</sequence>
<gene>
    <name evidence="1" type="ORF">C6P46_001650</name>
</gene>
<keyword evidence="2" id="KW-1185">Reference proteome</keyword>
<dbReference type="Proteomes" id="UP000777482">
    <property type="component" value="Unassembled WGS sequence"/>
</dbReference>
<dbReference type="AlphaFoldDB" id="A0A9P7B277"/>
<protein>
    <submittedName>
        <fullName evidence="1">Uncharacterized protein</fullName>
    </submittedName>
</protein>